<name>A0A7C9GRB7_9SPHN</name>
<dbReference type="Proteomes" id="UP000481327">
    <property type="component" value="Unassembled WGS sequence"/>
</dbReference>
<comment type="caution">
    <text evidence="2">The sequence shown here is derived from an EMBL/GenBank/DDBJ whole genome shotgun (WGS) entry which is preliminary data.</text>
</comment>
<feature type="domain" description="AB hydrolase-1" evidence="1">
    <location>
        <begin position="5"/>
        <end position="236"/>
    </location>
</feature>
<reference evidence="2 3" key="1">
    <citation type="submission" date="2019-09" db="EMBL/GenBank/DDBJ databases">
        <title>Polymorphobacter sp. isolated from a lake in China.</title>
        <authorList>
            <person name="Liu Z."/>
        </authorList>
    </citation>
    <scope>NUCLEOTIDE SEQUENCE [LARGE SCALE GENOMIC DNA]</scope>
    <source>
        <strain evidence="2 3">D40P</strain>
    </source>
</reference>
<dbReference type="Gene3D" id="3.40.50.1820">
    <property type="entry name" value="alpha/beta hydrolase"/>
    <property type="match status" value="1"/>
</dbReference>
<dbReference type="OrthoDB" id="9814966at2"/>
<dbReference type="InterPro" id="IPR000073">
    <property type="entry name" value="AB_hydrolase_1"/>
</dbReference>
<keyword evidence="2" id="KW-0378">Hydrolase</keyword>
<organism evidence="2 3">
    <name type="scientific">Sandarakinorhabdus fusca</name>
    <dbReference type="NCBI Taxonomy" id="1439888"/>
    <lineage>
        <taxon>Bacteria</taxon>
        <taxon>Pseudomonadati</taxon>
        <taxon>Pseudomonadota</taxon>
        <taxon>Alphaproteobacteria</taxon>
        <taxon>Sphingomonadales</taxon>
        <taxon>Sphingosinicellaceae</taxon>
        <taxon>Sandarakinorhabdus</taxon>
    </lineage>
</organism>
<dbReference type="Pfam" id="PF12697">
    <property type="entry name" value="Abhydrolase_6"/>
    <property type="match status" value="1"/>
</dbReference>
<dbReference type="PANTHER" id="PTHR37017:SF10">
    <property type="entry name" value="AB HYDROLASE-1 DOMAIN-CONTAINING PROTEIN"/>
    <property type="match status" value="1"/>
</dbReference>
<evidence type="ECO:0000313" key="2">
    <source>
        <dbReference type="EMBL" id="MQT18433.1"/>
    </source>
</evidence>
<dbReference type="InterPro" id="IPR052897">
    <property type="entry name" value="Sec-Metab_Biosynth_Hydrolase"/>
</dbReference>
<dbReference type="PANTHER" id="PTHR37017">
    <property type="entry name" value="AB HYDROLASE-1 DOMAIN-CONTAINING PROTEIN-RELATED"/>
    <property type="match status" value="1"/>
</dbReference>
<dbReference type="SUPFAM" id="SSF53474">
    <property type="entry name" value="alpha/beta-Hydrolases"/>
    <property type="match status" value="1"/>
</dbReference>
<gene>
    <name evidence="2" type="ORF">F3168_14355</name>
</gene>
<dbReference type="AlphaFoldDB" id="A0A7C9GRB7"/>
<accession>A0A7C9GRB7</accession>
<protein>
    <submittedName>
        <fullName evidence="2">Alpha/beta fold hydrolase</fullName>
    </submittedName>
</protein>
<proteinExistence type="predicted"/>
<sequence length="256" mass="27547">MARALFFIHGMWSTPATFDRLRARLEAAGHVTRAPVLPWHDRDATLPPPAEMGRLTVEDYVRFLVAEVAAMPGPPVIIGHSMGGMLAQIVAARVPHAGLVLLSTAATAATAKPAFSTLRTVAGVVTKWGWWREPTLCDADQARWGIFNGVPADIADAEIAQLVWDSGRVLAEMTLPTLSATGATKVDYARLGQPALVIVGSEDRTTVPAISRATARKLTGPIDYHEIAGAGHWLFWGATELRVGALIAEWLGQFDR</sequence>
<keyword evidence="3" id="KW-1185">Reference proteome</keyword>
<evidence type="ECO:0000313" key="3">
    <source>
        <dbReference type="Proteomes" id="UP000481327"/>
    </source>
</evidence>
<dbReference type="GO" id="GO:0016787">
    <property type="term" value="F:hydrolase activity"/>
    <property type="evidence" value="ECO:0007669"/>
    <property type="project" value="UniProtKB-KW"/>
</dbReference>
<dbReference type="EMBL" id="WIOL01000007">
    <property type="protein sequence ID" value="MQT18433.1"/>
    <property type="molecule type" value="Genomic_DNA"/>
</dbReference>
<dbReference type="InterPro" id="IPR029058">
    <property type="entry name" value="AB_hydrolase_fold"/>
</dbReference>
<dbReference type="RefSeq" id="WP_152578911.1">
    <property type="nucleotide sequence ID" value="NZ_JAATJI010000001.1"/>
</dbReference>
<evidence type="ECO:0000259" key="1">
    <source>
        <dbReference type="Pfam" id="PF12697"/>
    </source>
</evidence>